<evidence type="ECO:0000313" key="3">
    <source>
        <dbReference type="EMBL" id="GGI90107.1"/>
    </source>
</evidence>
<feature type="transmembrane region" description="Helical" evidence="1">
    <location>
        <begin position="76"/>
        <end position="100"/>
    </location>
</feature>
<accession>A0A345II61</accession>
<gene>
    <name evidence="2" type="ORF">DVJ83_09805</name>
    <name evidence="4" type="ORF">GCM10008021_23300</name>
    <name evidence="3" type="ORF">GCM10010914_25690</name>
</gene>
<organism evidence="2 5">
    <name type="scientific">Deinococcus wulumuqiensis</name>
    <dbReference type="NCBI Taxonomy" id="980427"/>
    <lineage>
        <taxon>Bacteria</taxon>
        <taxon>Thermotogati</taxon>
        <taxon>Deinococcota</taxon>
        <taxon>Deinococci</taxon>
        <taxon>Deinococcales</taxon>
        <taxon>Deinococcaceae</taxon>
        <taxon>Deinococcus</taxon>
    </lineage>
</organism>
<dbReference type="Proteomes" id="UP000253744">
    <property type="component" value="Chromosome"/>
</dbReference>
<keyword evidence="1" id="KW-0812">Transmembrane</keyword>
<keyword evidence="1" id="KW-1133">Transmembrane helix</keyword>
<evidence type="ECO:0000313" key="6">
    <source>
        <dbReference type="Proteomes" id="UP000630135"/>
    </source>
</evidence>
<name>A0A345II61_9DEIO</name>
<dbReference type="AlphaFoldDB" id="A0A345II61"/>
<dbReference type="EMBL" id="BMLZ01000035">
    <property type="protein sequence ID" value="GGP30679.1"/>
    <property type="molecule type" value="Genomic_DNA"/>
</dbReference>
<protein>
    <submittedName>
        <fullName evidence="2">Uncharacterized protein</fullName>
    </submittedName>
</protein>
<reference evidence="3" key="5">
    <citation type="submission" date="2023-08" db="EMBL/GenBank/DDBJ databases">
        <authorList>
            <person name="Sun Q."/>
            <person name="Zhou Y."/>
        </authorList>
    </citation>
    <scope>NUCLEOTIDE SEQUENCE</scope>
    <source>
        <strain evidence="4">CGMCC 1.8884</strain>
        <strain evidence="3">CGMCC 1.8885</strain>
    </source>
</reference>
<sequence length="112" mass="11281">MDQTINLGSGTGLVLGVVAAGLILGYGVWTGQRGAGLRGALGVLLTTLLCGLPPLLLATAALPLMNGVSGAAEATLRLFLLSALSLVLAFLPLLVAANWLGVLRHRAAPEQG</sequence>
<dbReference type="EMBL" id="CP031158">
    <property type="protein sequence ID" value="AXG99383.1"/>
    <property type="molecule type" value="Genomic_DNA"/>
</dbReference>
<evidence type="ECO:0000313" key="2">
    <source>
        <dbReference type="EMBL" id="AXG99383.1"/>
    </source>
</evidence>
<dbReference type="RefSeq" id="WP_017870839.1">
    <property type="nucleotide sequence ID" value="NZ_BMLZ01000035.1"/>
</dbReference>
<dbReference type="EMBL" id="BMMA01000031">
    <property type="protein sequence ID" value="GGI90107.1"/>
    <property type="molecule type" value="Genomic_DNA"/>
</dbReference>
<dbReference type="Proteomes" id="UP000630135">
    <property type="component" value="Unassembled WGS sequence"/>
</dbReference>
<evidence type="ECO:0000256" key="1">
    <source>
        <dbReference type="SAM" id="Phobius"/>
    </source>
</evidence>
<keyword evidence="1" id="KW-0472">Membrane</keyword>
<dbReference type="Proteomes" id="UP000652720">
    <property type="component" value="Unassembled WGS sequence"/>
</dbReference>
<reference evidence="6" key="4">
    <citation type="journal article" date="2019" name="Int. J. Syst. Evol. Microbiol.">
        <title>The Global Catalogue of Microorganisms (GCM) 10K type strain sequencing project: providing services to taxonomists for standard genome sequencing and annotation.</title>
        <authorList>
            <consortium name="The Broad Institute Genomics Platform"/>
            <consortium name="The Broad Institute Genome Sequencing Center for Infectious Disease"/>
            <person name="Wu L."/>
            <person name="Ma J."/>
        </authorList>
    </citation>
    <scope>NUCLEOTIDE SEQUENCE [LARGE SCALE GENOMIC DNA]</scope>
    <source>
        <strain evidence="6">CGMCC 1.8884</strain>
    </source>
</reference>
<evidence type="ECO:0000313" key="5">
    <source>
        <dbReference type="Proteomes" id="UP000253744"/>
    </source>
</evidence>
<dbReference type="STRING" id="1288484.GCA_000348665_01937"/>
<dbReference type="GeneID" id="59166140"/>
<evidence type="ECO:0000313" key="4">
    <source>
        <dbReference type="EMBL" id="GGP30679.1"/>
    </source>
</evidence>
<proteinExistence type="predicted"/>
<feature type="transmembrane region" description="Helical" evidence="1">
    <location>
        <begin position="41"/>
        <end position="64"/>
    </location>
</feature>
<keyword evidence="6" id="KW-1185">Reference proteome</keyword>
<reference evidence="4" key="1">
    <citation type="journal article" date="2014" name="Int. J. Syst. Evol. Microbiol.">
        <title>Complete genome of a new Firmicutes species belonging to the dominant human colonic microbiota ('Ruminococcus bicirculans') reveals two chromosomes and a selective capacity to utilize plant glucans.</title>
        <authorList>
            <consortium name="NISC Comparative Sequencing Program"/>
            <person name="Wegmann U."/>
            <person name="Louis P."/>
            <person name="Goesmann A."/>
            <person name="Henrissat B."/>
            <person name="Duncan S.H."/>
            <person name="Flint H.J."/>
        </authorList>
    </citation>
    <scope>NUCLEOTIDE SEQUENCE</scope>
    <source>
        <strain evidence="4">CGMCC 1.8884</strain>
    </source>
</reference>
<dbReference type="KEGG" id="dwu:DVJ83_09805"/>
<feature type="transmembrane region" description="Helical" evidence="1">
    <location>
        <begin position="12"/>
        <end position="29"/>
    </location>
</feature>
<reference evidence="3" key="2">
    <citation type="journal article" date="2014" name="Int. J. Syst. Evol. Microbiol.">
        <title>Complete genome sequence of Corynebacterium casei LMG S-19264T (=DSM 44701T), isolated from a smear-ripened cheese.</title>
        <authorList>
            <consortium name="US DOE Joint Genome Institute (JGI-PGF)"/>
            <person name="Walter F."/>
            <person name="Albersmeier A."/>
            <person name="Kalinowski J."/>
            <person name="Ruckert C."/>
        </authorList>
    </citation>
    <scope>NUCLEOTIDE SEQUENCE</scope>
    <source>
        <strain evidence="3">CGMCC 1.8885</strain>
    </source>
</reference>
<reference evidence="2 5" key="3">
    <citation type="submission" date="2018-07" db="EMBL/GenBank/DDBJ databases">
        <title>Complete Genome and Methylome Analysis of Deinococcus wulumuqiensis NEB 479.</title>
        <authorList>
            <person name="Fomenkov A."/>
            <person name="Luyten Y."/>
            <person name="Vincze T."/>
            <person name="Anton B.P."/>
            <person name="Clark T."/>
            <person name="Roberts R.J."/>
            <person name="Morgan R.D."/>
        </authorList>
    </citation>
    <scope>NUCLEOTIDE SEQUENCE [LARGE SCALE GENOMIC DNA]</scope>
    <source>
        <strain evidence="2 5">NEB 479</strain>
    </source>
</reference>